<reference evidence="3" key="2">
    <citation type="submission" date="2021-01" db="EMBL/GenBank/DDBJ databases">
        <authorList>
            <person name="Kang M."/>
        </authorList>
    </citation>
    <scope>NUCLEOTIDE SEQUENCE</scope>
    <source>
        <strain evidence="3">KACC 17527</strain>
    </source>
</reference>
<dbReference type="AlphaFoldDB" id="A0A934TRL5"/>
<dbReference type="Gene3D" id="3.40.50.620">
    <property type="entry name" value="HUPs"/>
    <property type="match status" value="1"/>
</dbReference>
<evidence type="ECO:0000313" key="4">
    <source>
        <dbReference type="Proteomes" id="UP000630528"/>
    </source>
</evidence>
<protein>
    <submittedName>
        <fullName evidence="3">Universal stress protein</fullName>
    </submittedName>
</protein>
<evidence type="ECO:0000256" key="1">
    <source>
        <dbReference type="ARBA" id="ARBA00008791"/>
    </source>
</evidence>
<dbReference type="CDD" id="cd00293">
    <property type="entry name" value="USP-like"/>
    <property type="match status" value="1"/>
</dbReference>
<dbReference type="RefSeq" id="WP_201167918.1">
    <property type="nucleotide sequence ID" value="NZ_JAEPWM010000002.1"/>
</dbReference>
<dbReference type="EMBL" id="JAEPWM010000002">
    <property type="protein sequence ID" value="MBK6005953.1"/>
    <property type="molecule type" value="Genomic_DNA"/>
</dbReference>
<evidence type="ECO:0000313" key="3">
    <source>
        <dbReference type="EMBL" id="MBK6005953.1"/>
    </source>
</evidence>
<gene>
    <name evidence="3" type="ORF">JJB11_07585</name>
</gene>
<comment type="similarity">
    <text evidence="1">Belongs to the universal stress protein A family.</text>
</comment>
<dbReference type="PANTHER" id="PTHR46268:SF15">
    <property type="entry name" value="UNIVERSAL STRESS PROTEIN HP_0031"/>
    <property type="match status" value="1"/>
</dbReference>
<feature type="domain" description="UspA" evidence="2">
    <location>
        <begin position="1"/>
        <end position="142"/>
    </location>
</feature>
<proteinExistence type="inferred from homology"/>
<sequence>MFKRILVPVDGSETSNRALVAALQIARETGGRIRVIHSVDELVYVADTAFDPTILRSAREWAGKILQEALAVANATGVPADSRLVEAPGRRLGDIVADEARAWEADLVVVGTHGRKGVGRVLLGSGAEQVLRASRVPVLSVRGSNNPVHD</sequence>
<dbReference type="InterPro" id="IPR006015">
    <property type="entry name" value="Universal_stress_UspA"/>
</dbReference>
<dbReference type="Proteomes" id="UP000630528">
    <property type="component" value="Unassembled WGS sequence"/>
</dbReference>
<accession>A0A934TRL5</accession>
<dbReference type="Pfam" id="PF00582">
    <property type="entry name" value="Usp"/>
    <property type="match status" value="1"/>
</dbReference>
<dbReference type="SUPFAM" id="SSF52402">
    <property type="entry name" value="Adenine nucleotide alpha hydrolases-like"/>
    <property type="match status" value="1"/>
</dbReference>
<evidence type="ECO:0000259" key="2">
    <source>
        <dbReference type="Pfam" id="PF00582"/>
    </source>
</evidence>
<dbReference type="PRINTS" id="PR01438">
    <property type="entry name" value="UNVRSLSTRESS"/>
</dbReference>
<keyword evidence="4" id="KW-1185">Reference proteome</keyword>
<dbReference type="PANTHER" id="PTHR46268">
    <property type="entry name" value="STRESS RESPONSE PROTEIN NHAX"/>
    <property type="match status" value="1"/>
</dbReference>
<reference evidence="3" key="1">
    <citation type="journal article" date="2012" name="J. Microbiol. Biotechnol.">
        <title>Ramlibacter ginsenosidimutans sp. nov., with ginsenoside-converting activity.</title>
        <authorList>
            <person name="Wang L."/>
            <person name="An D.S."/>
            <person name="Kim S.G."/>
            <person name="Jin F.X."/>
            <person name="Kim S.C."/>
            <person name="Lee S.T."/>
            <person name="Im W.T."/>
        </authorList>
    </citation>
    <scope>NUCLEOTIDE SEQUENCE</scope>
    <source>
        <strain evidence="3">KACC 17527</strain>
    </source>
</reference>
<organism evidence="3 4">
    <name type="scientific">Ramlibacter ginsenosidimutans</name>
    <dbReference type="NCBI Taxonomy" id="502333"/>
    <lineage>
        <taxon>Bacteria</taxon>
        <taxon>Pseudomonadati</taxon>
        <taxon>Pseudomonadota</taxon>
        <taxon>Betaproteobacteria</taxon>
        <taxon>Burkholderiales</taxon>
        <taxon>Comamonadaceae</taxon>
        <taxon>Ramlibacter</taxon>
    </lineage>
</organism>
<dbReference type="InterPro" id="IPR006016">
    <property type="entry name" value="UspA"/>
</dbReference>
<comment type="caution">
    <text evidence="3">The sequence shown here is derived from an EMBL/GenBank/DDBJ whole genome shotgun (WGS) entry which is preliminary data.</text>
</comment>
<name>A0A934TRL5_9BURK</name>
<dbReference type="InterPro" id="IPR014729">
    <property type="entry name" value="Rossmann-like_a/b/a_fold"/>
</dbReference>